<feature type="signal peptide" evidence="4">
    <location>
        <begin position="1"/>
        <end position="21"/>
    </location>
</feature>
<dbReference type="PANTHER" id="PTHR19848">
    <property type="entry name" value="WD40 REPEAT PROTEIN"/>
    <property type="match status" value="1"/>
</dbReference>
<dbReference type="SMART" id="SM00320">
    <property type="entry name" value="WD40"/>
    <property type="match status" value="5"/>
</dbReference>
<dbReference type="CDD" id="cd00200">
    <property type="entry name" value="WD40"/>
    <property type="match status" value="1"/>
</dbReference>
<gene>
    <name evidence="6" type="ORF">C5Y93_19485</name>
</gene>
<dbReference type="RefSeq" id="WP_105337131.1">
    <property type="nucleotide sequence ID" value="NZ_PUHZ01000020.1"/>
</dbReference>
<dbReference type="Gene3D" id="2.130.10.10">
    <property type="entry name" value="YVTN repeat-like/Quinoprotein amine dehydrogenase"/>
    <property type="match status" value="3"/>
</dbReference>
<name>A0A2S8GI81_9BACT</name>
<dbReference type="PROSITE" id="PS50294">
    <property type="entry name" value="WD_REPEATS_REGION"/>
    <property type="match status" value="1"/>
</dbReference>
<accession>A0A2S8GI81</accession>
<dbReference type="Proteomes" id="UP000237819">
    <property type="component" value="Unassembled WGS sequence"/>
</dbReference>
<evidence type="ECO:0000256" key="2">
    <source>
        <dbReference type="ARBA" id="ARBA00022737"/>
    </source>
</evidence>
<keyword evidence="1 3" id="KW-0853">WD repeat</keyword>
<dbReference type="Pfam" id="PF07635">
    <property type="entry name" value="PSCyt1"/>
    <property type="match status" value="1"/>
</dbReference>
<evidence type="ECO:0000256" key="4">
    <source>
        <dbReference type="SAM" id="SignalP"/>
    </source>
</evidence>
<protein>
    <recommendedName>
        <fullName evidence="5">Cytochrome C Planctomycete-type domain-containing protein</fullName>
    </recommendedName>
</protein>
<evidence type="ECO:0000256" key="3">
    <source>
        <dbReference type="PROSITE-ProRule" id="PRU00221"/>
    </source>
</evidence>
<comment type="caution">
    <text evidence="6">The sequence shown here is derived from an EMBL/GenBank/DDBJ whole genome shotgun (WGS) entry which is preliminary data.</text>
</comment>
<organism evidence="6 7">
    <name type="scientific">Blastopirellula marina</name>
    <dbReference type="NCBI Taxonomy" id="124"/>
    <lineage>
        <taxon>Bacteria</taxon>
        <taxon>Pseudomonadati</taxon>
        <taxon>Planctomycetota</taxon>
        <taxon>Planctomycetia</taxon>
        <taxon>Pirellulales</taxon>
        <taxon>Pirellulaceae</taxon>
        <taxon>Blastopirellula</taxon>
    </lineage>
</organism>
<evidence type="ECO:0000256" key="1">
    <source>
        <dbReference type="ARBA" id="ARBA00022574"/>
    </source>
</evidence>
<evidence type="ECO:0000259" key="5">
    <source>
        <dbReference type="Pfam" id="PF07635"/>
    </source>
</evidence>
<dbReference type="InterPro" id="IPR015943">
    <property type="entry name" value="WD40/YVTN_repeat-like_dom_sf"/>
</dbReference>
<dbReference type="InterPro" id="IPR036322">
    <property type="entry name" value="WD40_repeat_dom_sf"/>
</dbReference>
<dbReference type="Pfam" id="PF00400">
    <property type="entry name" value="WD40"/>
    <property type="match status" value="3"/>
</dbReference>
<feature type="domain" description="Cytochrome C Planctomycete-type" evidence="5">
    <location>
        <begin position="40"/>
        <end position="96"/>
    </location>
</feature>
<dbReference type="InterPro" id="IPR001680">
    <property type="entry name" value="WD40_rpt"/>
</dbReference>
<feature type="repeat" description="WD" evidence="3">
    <location>
        <begin position="396"/>
        <end position="439"/>
    </location>
</feature>
<evidence type="ECO:0000313" key="7">
    <source>
        <dbReference type="Proteomes" id="UP000237819"/>
    </source>
</evidence>
<proteinExistence type="predicted"/>
<dbReference type="InterPro" id="IPR011429">
    <property type="entry name" value="Cyt_c_Planctomycete-type"/>
</dbReference>
<feature type="repeat" description="WD" evidence="3">
    <location>
        <begin position="315"/>
        <end position="356"/>
    </location>
</feature>
<evidence type="ECO:0000313" key="6">
    <source>
        <dbReference type="EMBL" id="PQO44162.1"/>
    </source>
</evidence>
<sequence length="444" mass="47116">MSFRPTLSLLLLCLTLGRASAQEPAVSFRRDVAPILLDSCQACHGAKKAEGGYRVDTFEQLQKPGDSGETPIAAQPGEPSELLRRLTCEDEFERMPAESEPLAAAQIAVVEKWIAAGAKFDGDDPAQPLNLVIPPPTYAAPPQSYGRAVPITAVAFSPDGKLLIVGGYHELTLWDAATGALARRIPNVGQRTYAIDLAPGGETLAVACGEPGRSGEVRLIQLSTGEVQGVVSRSDDVVLDVAYRPGTTQLAAALTDGSIRIIDTATQQLVRTISSHADWVTAVSWSDDGKVLASGSLDKTAKAYDAETGEVLASFPGHNAAVRDVRILPGNDQAVSVGADARVRRWQLAEAKQTAEIGIGGEGRALLRSGDKLFVPCTDKLVRRIDLKENKVAQQYEGHADWLLTAALSPAAEQPSLATGDFAGEVRVWNAADGTLLKNWTAKP</sequence>
<dbReference type="AlphaFoldDB" id="A0A2S8GI81"/>
<keyword evidence="2" id="KW-0677">Repeat</keyword>
<dbReference type="OrthoDB" id="226265at2"/>
<dbReference type="PANTHER" id="PTHR19848:SF8">
    <property type="entry name" value="F-BOX AND WD REPEAT DOMAIN CONTAINING 7"/>
    <property type="match status" value="1"/>
</dbReference>
<feature type="chain" id="PRO_5015678051" description="Cytochrome C Planctomycete-type domain-containing protein" evidence="4">
    <location>
        <begin position="22"/>
        <end position="444"/>
    </location>
</feature>
<reference evidence="6 7" key="1">
    <citation type="submission" date="2018-02" db="EMBL/GenBank/DDBJ databases">
        <title>Comparative genomes isolates from brazilian mangrove.</title>
        <authorList>
            <person name="Araujo J.E."/>
            <person name="Taketani R.G."/>
            <person name="Silva M.C.P."/>
            <person name="Loureco M.V."/>
            <person name="Andreote F.D."/>
        </authorList>
    </citation>
    <scope>NUCLEOTIDE SEQUENCE [LARGE SCALE GENOMIC DNA]</scope>
    <source>
        <strain evidence="6 7">Nap-Phe MGV</strain>
    </source>
</reference>
<dbReference type="EMBL" id="PUHZ01000020">
    <property type="protein sequence ID" value="PQO44162.1"/>
    <property type="molecule type" value="Genomic_DNA"/>
</dbReference>
<feature type="repeat" description="WD" evidence="3">
    <location>
        <begin position="273"/>
        <end position="314"/>
    </location>
</feature>
<keyword evidence="4" id="KW-0732">Signal</keyword>
<dbReference type="PROSITE" id="PS50082">
    <property type="entry name" value="WD_REPEATS_2"/>
    <property type="match status" value="3"/>
</dbReference>
<dbReference type="SUPFAM" id="SSF50978">
    <property type="entry name" value="WD40 repeat-like"/>
    <property type="match status" value="1"/>
</dbReference>